<evidence type="ECO:0000313" key="1">
    <source>
        <dbReference type="EMBL" id="GBP98253.1"/>
    </source>
</evidence>
<protein>
    <submittedName>
        <fullName evidence="1">Uncharacterized protein</fullName>
    </submittedName>
</protein>
<accession>A0A4C2AG50</accession>
<gene>
    <name evidence="1" type="ORF">EVAR_67844_1</name>
</gene>
<reference evidence="1 2" key="1">
    <citation type="journal article" date="2019" name="Commun. Biol.">
        <title>The bagworm genome reveals a unique fibroin gene that provides high tensile strength.</title>
        <authorList>
            <person name="Kono N."/>
            <person name="Nakamura H."/>
            <person name="Ohtoshi R."/>
            <person name="Tomita M."/>
            <person name="Numata K."/>
            <person name="Arakawa K."/>
        </authorList>
    </citation>
    <scope>NUCLEOTIDE SEQUENCE [LARGE SCALE GENOMIC DNA]</scope>
</reference>
<organism evidence="1 2">
    <name type="scientific">Eumeta variegata</name>
    <name type="common">Bagworm moth</name>
    <name type="synonym">Eumeta japonica</name>
    <dbReference type="NCBI Taxonomy" id="151549"/>
    <lineage>
        <taxon>Eukaryota</taxon>
        <taxon>Metazoa</taxon>
        <taxon>Ecdysozoa</taxon>
        <taxon>Arthropoda</taxon>
        <taxon>Hexapoda</taxon>
        <taxon>Insecta</taxon>
        <taxon>Pterygota</taxon>
        <taxon>Neoptera</taxon>
        <taxon>Endopterygota</taxon>
        <taxon>Lepidoptera</taxon>
        <taxon>Glossata</taxon>
        <taxon>Ditrysia</taxon>
        <taxon>Tineoidea</taxon>
        <taxon>Psychidae</taxon>
        <taxon>Oiketicinae</taxon>
        <taxon>Eumeta</taxon>
    </lineage>
</organism>
<dbReference type="Proteomes" id="UP000299102">
    <property type="component" value="Unassembled WGS sequence"/>
</dbReference>
<dbReference type="EMBL" id="BGZK01003098">
    <property type="protein sequence ID" value="GBP98253.1"/>
    <property type="molecule type" value="Genomic_DNA"/>
</dbReference>
<proteinExistence type="predicted"/>
<name>A0A4C2AG50_EUMVA</name>
<evidence type="ECO:0000313" key="2">
    <source>
        <dbReference type="Proteomes" id="UP000299102"/>
    </source>
</evidence>
<keyword evidence="2" id="KW-1185">Reference proteome</keyword>
<dbReference type="AlphaFoldDB" id="A0A4C2AG50"/>
<comment type="caution">
    <text evidence="1">The sequence shown here is derived from an EMBL/GenBank/DDBJ whole genome shotgun (WGS) entry which is preliminary data.</text>
</comment>
<dbReference type="OrthoDB" id="7428016at2759"/>
<sequence length="105" mass="12375">MANRDYYKLAYRRCPSTERESRRPRRRIDNETEFNANQFLLCDVVDSRLLEFHHRDTDDSGVDLENGNPFEDVLFGATVSDDSELVSREMAKRRRQALTTSIQIF</sequence>